<protein>
    <submittedName>
        <fullName evidence="6">Inhibitor of trypsin and hageman factor-like isoform X1</fullName>
    </submittedName>
</protein>
<evidence type="ECO:0000313" key="5">
    <source>
        <dbReference type="Proteomes" id="UP000515151"/>
    </source>
</evidence>
<dbReference type="AlphaFoldDB" id="A0A6P8DWU5"/>
<dbReference type="InterPro" id="IPR036354">
    <property type="entry name" value="Prot_inh_pot1_sf"/>
</dbReference>
<feature type="region of interest" description="Disordered" evidence="4">
    <location>
        <begin position="1"/>
        <end position="58"/>
    </location>
</feature>
<keyword evidence="5" id="KW-1185">Reference proteome</keyword>
<dbReference type="Proteomes" id="UP000515151">
    <property type="component" value="Chromosome 5"/>
</dbReference>
<dbReference type="PRINTS" id="PR00292">
    <property type="entry name" value="POTATOINHBTR"/>
</dbReference>
<dbReference type="GO" id="GO:0004867">
    <property type="term" value="F:serine-type endopeptidase inhibitor activity"/>
    <property type="evidence" value="ECO:0007669"/>
    <property type="project" value="UniProtKB-KW"/>
</dbReference>
<dbReference type="InterPro" id="IPR000864">
    <property type="entry name" value="Prot_inh_pot1"/>
</dbReference>
<keyword evidence="2" id="KW-0646">Protease inhibitor</keyword>
<name>A0A6P8DWU5_PUNGR</name>
<dbReference type="GO" id="GO:0009611">
    <property type="term" value="P:response to wounding"/>
    <property type="evidence" value="ECO:0007669"/>
    <property type="project" value="InterPro"/>
</dbReference>
<feature type="compositionally biased region" description="Pro residues" evidence="4">
    <location>
        <begin position="8"/>
        <end position="45"/>
    </location>
</feature>
<dbReference type="Gene3D" id="3.30.10.10">
    <property type="entry name" value="Trypsin Inhibitor V, subunit A"/>
    <property type="match status" value="1"/>
</dbReference>
<comment type="similarity">
    <text evidence="1">Belongs to the protease inhibitor I13 (potato type I serine protease inhibitor) family.</text>
</comment>
<dbReference type="PROSITE" id="PS00285">
    <property type="entry name" value="POTATO_INHIBITOR"/>
    <property type="match status" value="1"/>
</dbReference>
<accession>A0A6P8DWU5</accession>
<evidence type="ECO:0000256" key="1">
    <source>
        <dbReference type="ARBA" id="ARBA00008210"/>
    </source>
</evidence>
<evidence type="ECO:0000256" key="3">
    <source>
        <dbReference type="ARBA" id="ARBA00022900"/>
    </source>
</evidence>
<evidence type="ECO:0000256" key="2">
    <source>
        <dbReference type="ARBA" id="ARBA00022690"/>
    </source>
</evidence>
<dbReference type="SUPFAM" id="SSF54654">
    <property type="entry name" value="CI-2 family of serine protease inhibitors"/>
    <property type="match status" value="1"/>
</dbReference>
<organism evidence="5 6">
    <name type="scientific">Punica granatum</name>
    <name type="common">Pomegranate</name>
    <dbReference type="NCBI Taxonomy" id="22663"/>
    <lineage>
        <taxon>Eukaryota</taxon>
        <taxon>Viridiplantae</taxon>
        <taxon>Streptophyta</taxon>
        <taxon>Embryophyta</taxon>
        <taxon>Tracheophyta</taxon>
        <taxon>Spermatophyta</taxon>
        <taxon>Magnoliopsida</taxon>
        <taxon>eudicotyledons</taxon>
        <taxon>Gunneridae</taxon>
        <taxon>Pentapetalae</taxon>
        <taxon>rosids</taxon>
        <taxon>malvids</taxon>
        <taxon>Myrtales</taxon>
        <taxon>Lythraceae</taxon>
        <taxon>Punica</taxon>
    </lineage>
</organism>
<dbReference type="PANTHER" id="PTHR33091">
    <property type="entry name" value="PROTEIN, PUTATIVE, EXPRESSED-RELATED"/>
    <property type="match status" value="1"/>
</dbReference>
<dbReference type="RefSeq" id="XP_031398834.1">
    <property type="nucleotide sequence ID" value="XM_031542974.1"/>
</dbReference>
<dbReference type="OrthoDB" id="10013825at2759"/>
<reference evidence="6" key="2">
    <citation type="submission" date="2025-08" db="UniProtKB">
        <authorList>
            <consortium name="RefSeq"/>
        </authorList>
    </citation>
    <scope>IDENTIFICATION</scope>
    <source>
        <tissue evidence="6">Leaf</tissue>
    </source>
</reference>
<sequence>MASSCPPGSGPPGSKPPGSGPPDSKPPGSCPPSSGPPGSGPPGSGPPGKTSWPELVGKKGEVAVARIKSENPHMRDVFTIKEGTPVTKDLRLDRVRVWVNDSDIVTLVPTAG</sequence>
<evidence type="ECO:0000256" key="4">
    <source>
        <dbReference type="SAM" id="MobiDB-lite"/>
    </source>
</evidence>
<dbReference type="GeneID" id="116209361"/>
<reference evidence="5" key="1">
    <citation type="journal article" date="2020" name="Plant Biotechnol. J.">
        <title>The pomegranate (Punica granatum L.) draft genome dissects genetic divergence between soft- and hard-seeded cultivars.</title>
        <authorList>
            <person name="Luo X."/>
            <person name="Li H."/>
            <person name="Wu Z."/>
            <person name="Yao W."/>
            <person name="Zhao P."/>
            <person name="Cao D."/>
            <person name="Yu H."/>
            <person name="Li K."/>
            <person name="Poudel K."/>
            <person name="Zhao D."/>
            <person name="Zhang F."/>
            <person name="Xia X."/>
            <person name="Chen L."/>
            <person name="Wang Q."/>
            <person name="Jing D."/>
            <person name="Cao S."/>
        </authorList>
    </citation>
    <scope>NUCLEOTIDE SEQUENCE [LARGE SCALE GENOMIC DNA]</scope>
    <source>
        <strain evidence="5">cv. Tunisia</strain>
    </source>
</reference>
<gene>
    <name evidence="6" type="primary">LOC116209361</name>
</gene>
<dbReference type="Pfam" id="PF00280">
    <property type="entry name" value="potato_inhibit"/>
    <property type="match status" value="1"/>
</dbReference>
<keyword evidence="3" id="KW-0722">Serine protease inhibitor</keyword>
<dbReference type="PANTHER" id="PTHR33091:SF83">
    <property type="entry name" value="SERINE PROTEASE INHIBITOR, POTATO INHIBITOR I-TYPE FAMILY PROTEIN-RELATED"/>
    <property type="match status" value="1"/>
</dbReference>
<evidence type="ECO:0000313" key="6">
    <source>
        <dbReference type="RefSeq" id="XP_031398834.1"/>
    </source>
</evidence>
<proteinExistence type="inferred from homology"/>